<dbReference type="EMBL" id="CP036272">
    <property type="protein sequence ID" value="QDT60070.1"/>
    <property type="molecule type" value="Genomic_DNA"/>
</dbReference>
<name>A0A517SVD4_9BACT</name>
<dbReference type="Proteomes" id="UP000315003">
    <property type="component" value="Chromosome"/>
</dbReference>
<dbReference type="RefSeq" id="WP_419188430.1">
    <property type="nucleotide sequence ID" value="NZ_CP036272.1"/>
</dbReference>
<protein>
    <submittedName>
        <fullName evidence="1">Uncharacterized protein</fullName>
    </submittedName>
</protein>
<gene>
    <name evidence="1" type="ORF">SV7mr_25870</name>
</gene>
<evidence type="ECO:0000313" key="2">
    <source>
        <dbReference type="Proteomes" id="UP000315003"/>
    </source>
</evidence>
<evidence type="ECO:0000313" key="1">
    <source>
        <dbReference type="EMBL" id="QDT60070.1"/>
    </source>
</evidence>
<dbReference type="AlphaFoldDB" id="A0A517SVD4"/>
<reference evidence="1 2" key="1">
    <citation type="submission" date="2019-02" db="EMBL/GenBank/DDBJ databases">
        <title>Deep-cultivation of Planctomycetes and their phenomic and genomic characterization uncovers novel biology.</title>
        <authorList>
            <person name="Wiegand S."/>
            <person name="Jogler M."/>
            <person name="Boedeker C."/>
            <person name="Pinto D."/>
            <person name="Vollmers J."/>
            <person name="Rivas-Marin E."/>
            <person name="Kohn T."/>
            <person name="Peeters S.H."/>
            <person name="Heuer A."/>
            <person name="Rast P."/>
            <person name="Oberbeckmann S."/>
            <person name="Bunk B."/>
            <person name="Jeske O."/>
            <person name="Meyerdierks A."/>
            <person name="Storesund J.E."/>
            <person name="Kallscheuer N."/>
            <person name="Luecker S."/>
            <person name="Lage O.M."/>
            <person name="Pohl T."/>
            <person name="Merkel B.J."/>
            <person name="Hornburger P."/>
            <person name="Mueller R.-W."/>
            <person name="Bruemmer F."/>
            <person name="Labrenz M."/>
            <person name="Spormann A.M."/>
            <person name="Op den Camp H."/>
            <person name="Overmann J."/>
            <person name="Amann R."/>
            <person name="Jetten M.S.M."/>
            <person name="Mascher T."/>
            <person name="Medema M.H."/>
            <person name="Devos D.P."/>
            <person name="Kaster A.-K."/>
            <person name="Ovreas L."/>
            <person name="Rohde M."/>
            <person name="Galperin M.Y."/>
            <person name="Jogler C."/>
        </authorList>
    </citation>
    <scope>NUCLEOTIDE SEQUENCE [LARGE SCALE GENOMIC DNA]</scope>
    <source>
        <strain evidence="1 2">SV_7m_r</strain>
    </source>
</reference>
<accession>A0A517SVD4</accession>
<proteinExistence type="predicted"/>
<sequence length="56" mass="6386">MLISKSTHRPLKFLKGLQGMPSPGDDDPPIDWDHVGDIGRVLDVRKQMEASMWNRL</sequence>
<keyword evidence="2" id="KW-1185">Reference proteome</keyword>
<organism evidence="1 2">
    <name type="scientific">Stieleria bergensis</name>
    <dbReference type="NCBI Taxonomy" id="2528025"/>
    <lineage>
        <taxon>Bacteria</taxon>
        <taxon>Pseudomonadati</taxon>
        <taxon>Planctomycetota</taxon>
        <taxon>Planctomycetia</taxon>
        <taxon>Pirellulales</taxon>
        <taxon>Pirellulaceae</taxon>
        <taxon>Stieleria</taxon>
    </lineage>
</organism>